<dbReference type="InterPro" id="IPR027268">
    <property type="entry name" value="Peptidase_M4/M1_CTD_sf"/>
</dbReference>
<dbReference type="InterPro" id="IPR001570">
    <property type="entry name" value="Peptidase_M4_C_domain"/>
</dbReference>
<dbReference type="InterPro" id="IPR013856">
    <property type="entry name" value="Peptidase_M4_domain"/>
</dbReference>
<dbReference type="Proteomes" id="UP001596514">
    <property type="component" value="Unassembled WGS sequence"/>
</dbReference>
<proteinExistence type="inferred from homology"/>
<evidence type="ECO:0000259" key="9">
    <source>
        <dbReference type="Pfam" id="PF01447"/>
    </source>
</evidence>
<comment type="cofactor">
    <cofactor evidence="7">
        <name>Zn(2+)</name>
        <dbReference type="ChEBI" id="CHEBI:29105"/>
    </cofactor>
</comment>
<evidence type="ECO:0000256" key="5">
    <source>
        <dbReference type="ARBA" id="ARBA00022833"/>
    </source>
</evidence>
<dbReference type="SUPFAM" id="SSF55486">
    <property type="entry name" value="Metalloproteases ('zincins'), catalytic domain"/>
    <property type="match status" value="1"/>
</dbReference>
<feature type="compositionally biased region" description="Basic and acidic residues" evidence="8">
    <location>
        <begin position="257"/>
        <end position="267"/>
    </location>
</feature>
<evidence type="ECO:0000256" key="3">
    <source>
        <dbReference type="ARBA" id="ARBA00022723"/>
    </source>
</evidence>
<dbReference type="Gene3D" id="1.10.390.10">
    <property type="entry name" value="Neutral Protease Domain 2"/>
    <property type="match status" value="1"/>
</dbReference>
<name>A0ABW2SWS0_9ACTN</name>
<comment type="similarity">
    <text evidence="1 7">Belongs to the peptidase M4 family.</text>
</comment>
<keyword evidence="2 7" id="KW-0645">Protease</keyword>
<evidence type="ECO:0000256" key="1">
    <source>
        <dbReference type="ARBA" id="ARBA00009388"/>
    </source>
</evidence>
<keyword evidence="6 7" id="KW-0482">Metalloprotease</keyword>
<feature type="domain" description="Peptidase M4" evidence="9">
    <location>
        <begin position="100"/>
        <end position="185"/>
    </location>
</feature>
<feature type="domain" description="Peptidase M4 C-terminal" evidence="10">
    <location>
        <begin position="188"/>
        <end position="362"/>
    </location>
</feature>
<evidence type="ECO:0000256" key="8">
    <source>
        <dbReference type="SAM" id="MobiDB-lite"/>
    </source>
</evidence>
<comment type="function">
    <text evidence="7">Extracellular zinc metalloprotease.</text>
</comment>
<evidence type="ECO:0000313" key="11">
    <source>
        <dbReference type="EMBL" id="MFC7599911.1"/>
    </source>
</evidence>
<dbReference type="PANTHER" id="PTHR43579">
    <property type="match status" value="1"/>
</dbReference>
<protein>
    <recommendedName>
        <fullName evidence="7">Neutral metalloproteinase</fullName>
        <ecNumber evidence="7">3.4.24.-</ecNumber>
    </recommendedName>
</protein>
<dbReference type="PANTHER" id="PTHR43579:SF1">
    <property type="entry name" value="NEUTRAL METALLOPROTEINASE"/>
    <property type="match status" value="1"/>
</dbReference>
<evidence type="ECO:0000256" key="6">
    <source>
        <dbReference type="ARBA" id="ARBA00023049"/>
    </source>
</evidence>
<dbReference type="InterPro" id="IPR023612">
    <property type="entry name" value="Peptidase_M4"/>
</dbReference>
<dbReference type="Pfam" id="PF01447">
    <property type="entry name" value="Peptidase_M4"/>
    <property type="match status" value="1"/>
</dbReference>
<keyword evidence="3" id="KW-0479">Metal-binding</keyword>
<comment type="caution">
    <text evidence="11">The sequence shown here is derived from an EMBL/GenBank/DDBJ whole genome shotgun (WGS) entry which is preliminary data.</text>
</comment>
<dbReference type="PRINTS" id="PR00730">
    <property type="entry name" value="THERMOLYSIN"/>
</dbReference>
<dbReference type="Pfam" id="PF02868">
    <property type="entry name" value="Peptidase_M4_C"/>
    <property type="match status" value="1"/>
</dbReference>
<reference evidence="12" key="1">
    <citation type="journal article" date="2019" name="Int. J. Syst. Evol. Microbiol.">
        <title>The Global Catalogue of Microorganisms (GCM) 10K type strain sequencing project: providing services to taxonomists for standard genome sequencing and annotation.</title>
        <authorList>
            <consortium name="The Broad Institute Genomics Platform"/>
            <consortium name="The Broad Institute Genome Sequencing Center for Infectious Disease"/>
            <person name="Wu L."/>
            <person name="Ma J."/>
        </authorList>
    </citation>
    <scope>NUCLEOTIDE SEQUENCE [LARGE SCALE GENOMIC DNA]</scope>
    <source>
        <strain evidence="12">JCM 10083</strain>
    </source>
</reference>
<evidence type="ECO:0000313" key="12">
    <source>
        <dbReference type="Proteomes" id="UP001596514"/>
    </source>
</evidence>
<evidence type="ECO:0000256" key="2">
    <source>
        <dbReference type="ARBA" id="ARBA00022670"/>
    </source>
</evidence>
<feature type="region of interest" description="Disordered" evidence="8">
    <location>
        <begin position="247"/>
        <end position="267"/>
    </location>
</feature>
<keyword evidence="12" id="KW-1185">Reference proteome</keyword>
<dbReference type="Gene3D" id="3.10.170.10">
    <property type="match status" value="1"/>
</dbReference>
<evidence type="ECO:0000256" key="4">
    <source>
        <dbReference type="ARBA" id="ARBA00022801"/>
    </source>
</evidence>
<comment type="subcellular location">
    <subcellularLocation>
        <location evidence="7">Secreted</location>
    </subcellularLocation>
</comment>
<dbReference type="InterPro" id="IPR052759">
    <property type="entry name" value="Metalloprotease_M4"/>
</dbReference>
<evidence type="ECO:0000259" key="10">
    <source>
        <dbReference type="Pfam" id="PF02868"/>
    </source>
</evidence>
<dbReference type="EC" id="3.4.24.-" evidence="7"/>
<keyword evidence="7" id="KW-0964">Secreted</keyword>
<keyword evidence="5 7" id="KW-0862">Zinc</keyword>
<accession>A0ABW2SWS0</accession>
<sequence>MTTFDSMPACCIAPPDLLEAVAEQGTPEEREAALRTLATSENSRAQRASVTGALSRLTLTIADVAPAPGMVRTVYDAENGGDFDLPGRKRRGEGDPPFGDAAVDEAYDGAGATYDFYRTVFGRDSIDGRGLEIVSSVHYGNDYDNAAWIGFQMIYGDGSGQIFNKGSLTKAVDIVAHELTHGITQFTAHLVYSKQSGALNESFSDVFGSLVKQYGLGQSAEQADWLIGEGILGSALRGTALRSLKAPGTAWSTPTGGRDRQPAHMRDYLDLPDDGNPSNDHGGVHLNSGIPNHAFYLAATAIGGNAWERAGRIWYVALTERLRPRSDFRQAAAATVQVAGELFGADGDEQRKVRAAWQQVGVLQAGPV</sequence>
<evidence type="ECO:0000256" key="7">
    <source>
        <dbReference type="RuleBase" id="RU366073"/>
    </source>
</evidence>
<organism evidence="11 12">
    <name type="scientific">Streptosporangium amethystogenes subsp. fukuiense</name>
    <dbReference type="NCBI Taxonomy" id="698418"/>
    <lineage>
        <taxon>Bacteria</taxon>
        <taxon>Bacillati</taxon>
        <taxon>Actinomycetota</taxon>
        <taxon>Actinomycetes</taxon>
        <taxon>Streptosporangiales</taxon>
        <taxon>Streptosporangiaceae</taxon>
        <taxon>Streptosporangium</taxon>
    </lineage>
</organism>
<keyword evidence="4 7" id="KW-0378">Hydrolase</keyword>
<dbReference type="RefSeq" id="WP_343976910.1">
    <property type="nucleotide sequence ID" value="NZ_BAAAGK010000146.1"/>
</dbReference>
<dbReference type="EMBL" id="JBHTEE010000001">
    <property type="protein sequence ID" value="MFC7599911.1"/>
    <property type="molecule type" value="Genomic_DNA"/>
</dbReference>
<gene>
    <name evidence="11" type="ORF">ACFQVD_07310</name>
</gene>
<dbReference type="CDD" id="cd09597">
    <property type="entry name" value="M4_TLP"/>
    <property type="match status" value="1"/>
</dbReference>
<dbReference type="GO" id="GO:0016787">
    <property type="term" value="F:hydrolase activity"/>
    <property type="evidence" value="ECO:0007669"/>
    <property type="project" value="UniProtKB-KW"/>
</dbReference>